<evidence type="ECO:0000256" key="1">
    <source>
        <dbReference type="SAM" id="MobiDB-lite"/>
    </source>
</evidence>
<keyword evidence="2" id="KW-0732">Signal</keyword>
<accession>J4C8B3</accession>
<feature type="compositionally biased region" description="Basic and acidic residues" evidence="1">
    <location>
        <begin position="282"/>
        <end position="291"/>
    </location>
</feature>
<dbReference type="KEGG" id="tot:TOT_020000744"/>
<dbReference type="AlphaFoldDB" id="J4C8B3"/>
<name>J4C8B3_THEOR</name>
<dbReference type="VEuPathDB" id="PiroplasmaDB:TOT_020000744"/>
<reference evidence="3 4" key="1">
    <citation type="journal article" date="2012" name="MBio">
        <title>Comparative genome analysis of three eukaryotic parasites with differing abilities to transform leukocytes reveals key mediators of Theileria-induced leukocyte transformation.</title>
        <authorList>
            <person name="Hayashida K."/>
            <person name="Hara Y."/>
            <person name="Abe T."/>
            <person name="Yamasaki C."/>
            <person name="Toyoda A."/>
            <person name="Kosuge T."/>
            <person name="Suzuki Y."/>
            <person name="Sato Y."/>
            <person name="Kawashima S."/>
            <person name="Katayama T."/>
            <person name="Wakaguri H."/>
            <person name="Inoue N."/>
            <person name="Homma K."/>
            <person name="Tada-Umezaki M."/>
            <person name="Yagi Y."/>
            <person name="Fujii Y."/>
            <person name="Habara T."/>
            <person name="Kanehisa M."/>
            <person name="Watanabe H."/>
            <person name="Ito K."/>
            <person name="Gojobori T."/>
            <person name="Sugawara H."/>
            <person name="Imanishi T."/>
            <person name="Weir W."/>
            <person name="Gardner M."/>
            <person name="Pain A."/>
            <person name="Shiels B."/>
            <person name="Hattori M."/>
            <person name="Nene V."/>
            <person name="Sugimoto C."/>
        </authorList>
    </citation>
    <scope>NUCLEOTIDE SEQUENCE [LARGE SCALE GENOMIC DNA]</scope>
    <source>
        <strain evidence="3 4">Shintoku</strain>
    </source>
</reference>
<dbReference type="OrthoDB" id="361466at2759"/>
<dbReference type="eggNOG" id="ENOG502QXMA">
    <property type="taxonomic scope" value="Eukaryota"/>
</dbReference>
<dbReference type="Proteomes" id="UP000003786">
    <property type="component" value="Chromosome 2"/>
</dbReference>
<dbReference type="OMA" id="NATFGEF"/>
<evidence type="ECO:0000313" key="4">
    <source>
        <dbReference type="Proteomes" id="UP000003786"/>
    </source>
</evidence>
<sequence>MNVVHLFVFITSCAGYALNTVSVSFNSVSNRMKSGYNQPQGSFHPQNNCLNRSKNKLEFSIFAKNPSFERKQRQQRKSKRLKQVLPLEHMSMTKQMDNLVRKSKLRQQRLFGYRLSELPGDGGVIPLLEKKIDKPAWVRKYFSAYKGRDAEYVRSSMNDDEMVNKICAEPYKTAGKFKTVGPLVDNFFYEVVERVFGPEAFLQATFKKTVASIRKHHEEATPGTQNYYGLQVETLFSHLDPEDMEKLRKVEILVKSGKIDPSLFSSKYDPMLSGNDAGGSTKRADFDVDAE</sequence>
<dbReference type="GeneID" id="20714867"/>
<proteinExistence type="predicted"/>
<dbReference type="EMBL" id="AP011947">
    <property type="protein sequence ID" value="BAM40488.1"/>
    <property type="molecule type" value="Genomic_DNA"/>
</dbReference>
<feature type="chain" id="PRO_5012045308" evidence="2">
    <location>
        <begin position="16"/>
        <end position="291"/>
    </location>
</feature>
<keyword evidence="4" id="KW-1185">Reference proteome</keyword>
<organism evidence="3 4">
    <name type="scientific">Theileria orientalis strain Shintoku</name>
    <dbReference type="NCBI Taxonomy" id="869250"/>
    <lineage>
        <taxon>Eukaryota</taxon>
        <taxon>Sar</taxon>
        <taxon>Alveolata</taxon>
        <taxon>Apicomplexa</taxon>
        <taxon>Aconoidasida</taxon>
        <taxon>Piroplasmida</taxon>
        <taxon>Theileriidae</taxon>
        <taxon>Theileria</taxon>
    </lineage>
</organism>
<evidence type="ECO:0000313" key="3">
    <source>
        <dbReference type="EMBL" id="BAM40488.1"/>
    </source>
</evidence>
<gene>
    <name evidence="3" type="ORF">TOT_020000744</name>
</gene>
<feature type="region of interest" description="Disordered" evidence="1">
    <location>
        <begin position="271"/>
        <end position="291"/>
    </location>
</feature>
<feature type="signal peptide" evidence="2">
    <location>
        <begin position="1"/>
        <end position="15"/>
    </location>
</feature>
<dbReference type="RefSeq" id="XP_009690789.1">
    <property type="nucleotide sequence ID" value="XM_009692494.1"/>
</dbReference>
<protein>
    <submittedName>
        <fullName evidence="3">Uncharacterized protein</fullName>
    </submittedName>
</protein>
<evidence type="ECO:0000256" key="2">
    <source>
        <dbReference type="SAM" id="SignalP"/>
    </source>
</evidence>